<organism evidence="2 3">
    <name type="scientific">Actinokineospora xionganensis</name>
    <dbReference type="NCBI Taxonomy" id="2684470"/>
    <lineage>
        <taxon>Bacteria</taxon>
        <taxon>Bacillati</taxon>
        <taxon>Actinomycetota</taxon>
        <taxon>Actinomycetes</taxon>
        <taxon>Pseudonocardiales</taxon>
        <taxon>Pseudonocardiaceae</taxon>
        <taxon>Actinokineospora</taxon>
    </lineage>
</organism>
<comment type="caution">
    <text evidence="2">The sequence shown here is derived from an EMBL/GenBank/DDBJ whole genome shotgun (WGS) entry which is preliminary data.</text>
</comment>
<feature type="region of interest" description="Disordered" evidence="1">
    <location>
        <begin position="46"/>
        <end position="77"/>
    </location>
</feature>
<dbReference type="EMBL" id="JABVED010000021">
    <property type="protein sequence ID" value="MBC6450906.1"/>
    <property type="molecule type" value="Genomic_DNA"/>
</dbReference>
<feature type="region of interest" description="Disordered" evidence="1">
    <location>
        <begin position="1"/>
        <end position="34"/>
    </location>
</feature>
<evidence type="ECO:0000313" key="3">
    <source>
        <dbReference type="Proteomes" id="UP000734823"/>
    </source>
</evidence>
<proteinExistence type="predicted"/>
<name>A0ABR7LEW7_9PSEU</name>
<evidence type="ECO:0000256" key="1">
    <source>
        <dbReference type="SAM" id="MobiDB-lite"/>
    </source>
</evidence>
<feature type="compositionally biased region" description="Basic and acidic residues" evidence="1">
    <location>
        <begin position="1"/>
        <end position="31"/>
    </location>
</feature>
<reference evidence="2 3" key="1">
    <citation type="submission" date="2020-06" db="EMBL/GenBank/DDBJ databases">
        <title>Actinokineospora xiongansis sp. nov., isolated from soil of Baiyangdian.</title>
        <authorList>
            <person name="Zhang X."/>
        </authorList>
    </citation>
    <scope>NUCLEOTIDE SEQUENCE [LARGE SCALE GENOMIC DNA]</scope>
    <source>
        <strain evidence="2 3">HBU206404</strain>
    </source>
</reference>
<keyword evidence="3" id="KW-1185">Reference proteome</keyword>
<dbReference type="RefSeq" id="WP_222719950.1">
    <property type="nucleotide sequence ID" value="NZ_JABVED010000021.1"/>
</dbReference>
<evidence type="ECO:0000313" key="2">
    <source>
        <dbReference type="EMBL" id="MBC6450906.1"/>
    </source>
</evidence>
<protein>
    <submittedName>
        <fullName evidence="2">Uncharacterized protein</fullName>
    </submittedName>
</protein>
<dbReference type="Proteomes" id="UP000734823">
    <property type="component" value="Unassembled WGS sequence"/>
</dbReference>
<sequence>MSRSADRVRGGGLEVQHRAAGPDRHPLDREAGAAAAGKAAFLNQVQNPGHHATQDEYADEGQPEQAGGLTPTVRVTG</sequence>
<accession>A0ABR7LEW7</accession>
<gene>
    <name evidence="2" type="ORF">GPZ80_27465</name>
</gene>